<organism evidence="2 3">
    <name type="scientific">Biomphalaria glabrata</name>
    <name type="common">Bloodfluke planorb</name>
    <name type="synonym">Freshwater snail</name>
    <dbReference type="NCBI Taxonomy" id="6526"/>
    <lineage>
        <taxon>Eukaryota</taxon>
        <taxon>Metazoa</taxon>
        <taxon>Spiralia</taxon>
        <taxon>Lophotrochozoa</taxon>
        <taxon>Mollusca</taxon>
        <taxon>Gastropoda</taxon>
        <taxon>Heterobranchia</taxon>
        <taxon>Euthyneura</taxon>
        <taxon>Panpulmonata</taxon>
        <taxon>Hygrophila</taxon>
        <taxon>Lymnaeoidea</taxon>
        <taxon>Planorbidae</taxon>
        <taxon>Biomphalaria</taxon>
    </lineage>
</organism>
<feature type="signal peptide" evidence="1">
    <location>
        <begin position="1"/>
        <end position="20"/>
    </location>
</feature>
<dbReference type="Proteomes" id="UP000076420">
    <property type="component" value="Unassembled WGS sequence"/>
</dbReference>
<gene>
    <name evidence="2" type="primary">106053177</name>
</gene>
<dbReference type="AlphaFoldDB" id="A0A2C9KP37"/>
<dbReference type="VEuPathDB" id="VectorBase:BGLAX_029017"/>
<evidence type="ECO:0000313" key="2">
    <source>
        <dbReference type="EnsemblMetazoa" id="BGLB021893-PA"/>
    </source>
</evidence>
<keyword evidence="1" id="KW-0732">Signal</keyword>
<protein>
    <submittedName>
        <fullName evidence="2">Uncharacterized protein</fullName>
    </submittedName>
</protein>
<feature type="chain" id="PRO_5012722604" evidence="1">
    <location>
        <begin position="21"/>
        <end position="152"/>
    </location>
</feature>
<dbReference type="OrthoDB" id="10372975at2759"/>
<name>A0A2C9KP37_BIOGL</name>
<accession>A0A2C9KP37</accession>
<reference evidence="2" key="1">
    <citation type="submission" date="2020-05" db="UniProtKB">
        <authorList>
            <consortium name="EnsemblMetazoa"/>
        </authorList>
    </citation>
    <scope>IDENTIFICATION</scope>
    <source>
        <strain evidence="2">BB02</strain>
    </source>
</reference>
<evidence type="ECO:0000313" key="3">
    <source>
        <dbReference type="Proteomes" id="UP000076420"/>
    </source>
</evidence>
<dbReference type="EnsemblMetazoa" id="BGLB021893-RA">
    <property type="protein sequence ID" value="BGLB021893-PA"/>
    <property type="gene ID" value="BGLB021893"/>
</dbReference>
<sequence>MARTYILFLIILGHFGDSTAEVVHLNPFTKQSYSDCQEGFIDGLDRYIYNGTLDTTSQDLSRRQIVYFEMQTSSLTGYYIVCQVSIYPNCDNTDKMDACYCRNVQHSKVELILNLTATMSFSNGTLRIQWPQFGSSSDVSNREPIPITYGKL</sequence>
<dbReference type="VEuPathDB" id="VectorBase:BGLB021893"/>
<proteinExistence type="predicted"/>
<dbReference type="KEGG" id="bgt:106053177"/>
<evidence type="ECO:0000256" key="1">
    <source>
        <dbReference type="SAM" id="SignalP"/>
    </source>
</evidence>